<evidence type="ECO:0000313" key="3">
    <source>
        <dbReference type="Proteomes" id="UP000677082"/>
    </source>
</evidence>
<organism evidence="2 3">
    <name type="scientific">Paractinoplanes toevensis</name>
    <dbReference type="NCBI Taxonomy" id="571911"/>
    <lineage>
        <taxon>Bacteria</taxon>
        <taxon>Bacillati</taxon>
        <taxon>Actinomycetota</taxon>
        <taxon>Actinomycetes</taxon>
        <taxon>Micromonosporales</taxon>
        <taxon>Micromonosporaceae</taxon>
        <taxon>Paractinoplanes</taxon>
    </lineage>
</organism>
<keyword evidence="3" id="KW-1185">Reference proteome</keyword>
<accession>A0A919WBF5</accession>
<proteinExistence type="predicted"/>
<evidence type="ECO:0000259" key="1">
    <source>
        <dbReference type="SMART" id="SM00858"/>
    </source>
</evidence>
<protein>
    <recommendedName>
        <fullName evidence="1">SAF domain-containing protein</fullName>
    </recommendedName>
</protein>
<reference evidence="2 3" key="1">
    <citation type="submission" date="2021-03" db="EMBL/GenBank/DDBJ databases">
        <title>Whole genome shotgun sequence of Actinoplanes toevensis NBRC 105298.</title>
        <authorList>
            <person name="Komaki H."/>
            <person name="Tamura T."/>
        </authorList>
    </citation>
    <scope>NUCLEOTIDE SEQUENCE [LARGE SCALE GENOMIC DNA]</scope>
    <source>
        <strain evidence="2 3">NBRC 105298</strain>
    </source>
</reference>
<feature type="domain" description="SAF" evidence="1">
    <location>
        <begin position="25"/>
        <end position="87"/>
    </location>
</feature>
<comment type="caution">
    <text evidence="2">The sequence shown here is derived from an EMBL/GenBank/DDBJ whole genome shotgun (WGS) entry which is preliminary data.</text>
</comment>
<evidence type="ECO:0000313" key="2">
    <source>
        <dbReference type="EMBL" id="GIM97132.1"/>
    </source>
</evidence>
<sequence>MFLVGVLVAGIAGTGYLWLRDSGRRQVWVAASDLPAYRQFSPGDLRLAWIRAGELPRDSLGKDAVVVDRYSLSALRRGRPLPAATVGPALPGGSLKGRSVVSLPASAADIGGALIARGGRIAVLLSSTASEGPRNGVLNDAFVLDVRPVGKQPDAFVVVLGVPAASESVLLAAGGTAKMFFVRTAEGSP</sequence>
<name>A0A919WBF5_9ACTN</name>
<dbReference type="InterPro" id="IPR013974">
    <property type="entry name" value="SAF"/>
</dbReference>
<dbReference type="RefSeq" id="WP_213012786.1">
    <property type="nucleotide sequence ID" value="NZ_BOQN01000134.1"/>
</dbReference>
<dbReference type="EMBL" id="BOQN01000134">
    <property type="protein sequence ID" value="GIM97132.1"/>
    <property type="molecule type" value="Genomic_DNA"/>
</dbReference>
<dbReference type="CDD" id="cd11614">
    <property type="entry name" value="SAF_CpaB_FlgA_like"/>
    <property type="match status" value="1"/>
</dbReference>
<dbReference type="AlphaFoldDB" id="A0A919WBF5"/>
<dbReference type="SMART" id="SM00858">
    <property type="entry name" value="SAF"/>
    <property type="match status" value="1"/>
</dbReference>
<gene>
    <name evidence="2" type="ORF">Ato02nite_089250</name>
</gene>
<dbReference type="Pfam" id="PF08666">
    <property type="entry name" value="SAF"/>
    <property type="match status" value="1"/>
</dbReference>
<dbReference type="Proteomes" id="UP000677082">
    <property type="component" value="Unassembled WGS sequence"/>
</dbReference>